<evidence type="ECO:0000313" key="3">
    <source>
        <dbReference type="Proteomes" id="UP000035065"/>
    </source>
</evidence>
<feature type="region of interest" description="Disordered" evidence="1">
    <location>
        <begin position="1"/>
        <end position="34"/>
    </location>
</feature>
<dbReference type="EMBL" id="AEUD01000001">
    <property type="protein sequence ID" value="EGD56897.1"/>
    <property type="molecule type" value="Genomic_DNA"/>
</dbReference>
<proteinExistence type="predicted"/>
<dbReference type="STRING" id="644548.SCNU_00925"/>
<organism evidence="2 3">
    <name type="scientific">Gordonia neofelifaecis NRRL B-59395</name>
    <dbReference type="NCBI Taxonomy" id="644548"/>
    <lineage>
        <taxon>Bacteria</taxon>
        <taxon>Bacillati</taxon>
        <taxon>Actinomycetota</taxon>
        <taxon>Actinomycetes</taxon>
        <taxon>Mycobacteriales</taxon>
        <taxon>Gordoniaceae</taxon>
        <taxon>Gordonia</taxon>
    </lineage>
</organism>
<dbReference type="Proteomes" id="UP000035065">
    <property type="component" value="Unassembled WGS sequence"/>
</dbReference>
<dbReference type="AlphaFoldDB" id="F1YER4"/>
<name>F1YER4_9ACTN</name>
<dbReference type="Gene3D" id="3.30.2010.20">
    <property type="match status" value="1"/>
</dbReference>
<keyword evidence="3" id="KW-1185">Reference proteome</keyword>
<gene>
    <name evidence="2" type="ORF">SCNU_00925</name>
</gene>
<dbReference type="eggNOG" id="COG3824">
    <property type="taxonomic scope" value="Bacteria"/>
</dbReference>
<comment type="caution">
    <text evidence="2">The sequence shown here is derived from an EMBL/GenBank/DDBJ whole genome shotgun (WGS) entry which is preliminary data.</text>
</comment>
<dbReference type="SUPFAM" id="SSF55486">
    <property type="entry name" value="Metalloproteases ('zincins'), catalytic domain"/>
    <property type="match status" value="1"/>
</dbReference>
<sequence length="169" mass="19098">MVHRLVPLQSGRELLGPTPRRLRDRRGRGLRGRLMPMSMPAHRTRADRFDAAAVEAFAEIDSRWHDHLTGLDVAVDDIPRMLPRGDEPVQWPDEVTADGQVPLARLIPAGVDVAGRPTRAQIILFRRPLELRAHDDEELPEILREVLIEQVATYLGVDEETVEQGPEDD</sequence>
<feature type="compositionally biased region" description="Basic residues" evidence="1">
    <location>
        <begin position="20"/>
        <end position="31"/>
    </location>
</feature>
<dbReference type="CDD" id="cd12954">
    <property type="entry name" value="MMP_TTHA0227_like_1"/>
    <property type="match status" value="1"/>
</dbReference>
<evidence type="ECO:0000256" key="1">
    <source>
        <dbReference type="SAM" id="MobiDB-lite"/>
    </source>
</evidence>
<dbReference type="InterPro" id="IPR038555">
    <property type="entry name" value="Zincin_1_sf"/>
</dbReference>
<accession>F1YER4</accession>
<reference evidence="2 3" key="1">
    <citation type="journal article" date="2011" name="J. Bacteriol.">
        <title>Draft Genome Sequence of Gordonia neofelifaecis NRRL B-59395, a Cholesterol-Degrading Actinomycete.</title>
        <authorList>
            <person name="Ge F."/>
            <person name="Li W."/>
            <person name="Chen G."/>
            <person name="Liu Y."/>
            <person name="Zhang G."/>
            <person name="Yong B."/>
            <person name="Wang Q."/>
            <person name="Wang N."/>
            <person name="Huang Z."/>
            <person name="Li W."/>
            <person name="Wang J."/>
            <person name="Wu C."/>
            <person name="Xie Q."/>
            <person name="Liu G."/>
        </authorList>
    </citation>
    <scope>NUCLEOTIDE SEQUENCE [LARGE SCALE GENOMIC DNA]</scope>
    <source>
        <strain evidence="2 3">NRRL B-59395</strain>
    </source>
</reference>
<dbReference type="RefSeq" id="WP_009677462.1">
    <property type="nucleotide sequence ID" value="NZ_AEUD01000001.1"/>
</dbReference>
<dbReference type="Pfam" id="PF06262">
    <property type="entry name" value="Zincin_1"/>
    <property type="match status" value="1"/>
</dbReference>
<dbReference type="InterPro" id="IPR010428">
    <property type="entry name" value="Zincin_1"/>
</dbReference>
<protein>
    <recommendedName>
        <fullName evidence="4">Exonuclease</fullName>
    </recommendedName>
</protein>
<evidence type="ECO:0008006" key="4">
    <source>
        <dbReference type="Google" id="ProtNLM"/>
    </source>
</evidence>
<dbReference type="OrthoDB" id="4966605at2"/>
<evidence type="ECO:0000313" key="2">
    <source>
        <dbReference type="EMBL" id="EGD56897.1"/>
    </source>
</evidence>